<dbReference type="Proteomes" id="UP000267128">
    <property type="component" value="Unassembled WGS sequence"/>
</dbReference>
<dbReference type="InterPro" id="IPR055170">
    <property type="entry name" value="GFO_IDH_MocA-like_dom"/>
</dbReference>
<dbReference type="Gene3D" id="3.40.50.720">
    <property type="entry name" value="NAD(P)-binding Rossmann-like Domain"/>
    <property type="match status" value="1"/>
</dbReference>
<reference evidence="3 4" key="1">
    <citation type="submission" date="2018-11" db="EMBL/GenBank/DDBJ databases">
        <authorList>
            <person name="Li F."/>
        </authorList>
    </citation>
    <scope>NUCLEOTIDE SEQUENCE [LARGE SCALE GENOMIC DNA]</scope>
    <source>
        <strain evidence="3 4">Gsoil 097</strain>
    </source>
</reference>
<dbReference type="GO" id="GO:0000166">
    <property type="term" value="F:nucleotide binding"/>
    <property type="evidence" value="ECO:0007669"/>
    <property type="project" value="InterPro"/>
</dbReference>
<dbReference type="EMBL" id="RJSE01000007">
    <property type="protein sequence ID" value="RNL61910.1"/>
    <property type="molecule type" value="Genomic_DNA"/>
</dbReference>
<dbReference type="PANTHER" id="PTHR43377:SF1">
    <property type="entry name" value="BILIVERDIN REDUCTASE A"/>
    <property type="match status" value="1"/>
</dbReference>
<dbReference type="InterPro" id="IPR051450">
    <property type="entry name" value="Gfo/Idh/MocA_Oxidoreductases"/>
</dbReference>
<feature type="domain" description="GFO/IDH/MocA-like oxidoreductase" evidence="2">
    <location>
        <begin position="129"/>
        <end position="262"/>
    </location>
</feature>
<name>A0A3N0CEN5_9ACTN</name>
<evidence type="ECO:0000313" key="4">
    <source>
        <dbReference type="Proteomes" id="UP000267128"/>
    </source>
</evidence>
<dbReference type="SUPFAM" id="SSF51735">
    <property type="entry name" value="NAD(P)-binding Rossmann-fold domains"/>
    <property type="match status" value="1"/>
</dbReference>
<dbReference type="InterPro" id="IPR000683">
    <property type="entry name" value="Gfo/Idh/MocA-like_OxRdtase_N"/>
</dbReference>
<accession>A0A3N0CEN5</accession>
<proteinExistence type="predicted"/>
<dbReference type="Pfam" id="PF01408">
    <property type="entry name" value="GFO_IDH_MocA"/>
    <property type="match status" value="1"/>
</dbReference>
<dbReference type="AlphaFoldDB" id="A0A3N0CEN5"/>
<dbReference type="Gene3D" id="3.30.360.10">
    <property type="entry name" value="Dihydrodipicolinate Reductase, domain 2"/>
    <property type="match status" value="1"/>
</dbReference>
<dbReference type="Pfam" id="PF22725">
    <property type="entry name" value="GFO_IDH_MocA_C3"/>
    <property type="match status" value="1"/>
</dbReference>
<dbReference type="SUPFAM" id="SSF55347">
    <property type="entry name" value="Glyceraldehyde-3-phosphate dehydrogenase-like, C-terminal domain"/>
    <property type="match status" value="1"/>
</dbReference>
<sequence>MGLRHLRGFAALRNRGVPGPFLAAICDSDLVRRTEAVALYRELTGDTVPAVASMSELESVPGVAGVDVAVPTALHLPLALEAFDRGLHVLVEKPIALTVRSATLMTEAAKGAGLVLAVAENFRRVPGNRAFRSLIRDGEIGTPYFTLSTLSIPSAMLHPTGGGAWYRDQSMAGSLVALEMGVHEMDLLQYWFGPARTVDATVRTYEPEIVGDDGSVTHVTSEDTCLARVDFDDKLSAQVTLTMAGHGEPVGSRFVVGSRGSVSSACWEGWQDGWFTPDDGERVPVEATIAAWVDGLSAQERELWLPEGTWDPAALTLDITDPVRYGVAYEIFDFARAVDSGTSPEVGGPEGTADLAAAIALLESSLAGGPVSVADVADGTVTAWQDPLDERLHDAHLI</sequence>
<evidence type="ECO:0000259" key="2">
    <source>
        <dbReference type="Pfam" id="PF22725"/>
    </source>
</evidence>
<protein>
    <submittedName>
        <fullName evidence="3">Gfo/Idh/MocA family oxidoreductase</fullName>
    </submittedName>
</protein>
<dbReference type="PANTHER" id="PTHR43377">
    <property type="entry name" value="BILIVERDIN REDUCTASE A"/>
    <property type="match status" value="1"/>
</dbReference>
<organism evidence="3 4">
    <name type="scientific">Nocardioides marmoriginsengisoli</name>
    <dbReference type="NCBI Taxonomy" id="661483"/>
    <lineage>
        <taxon>Bacteria</taxon>
        <taxon>Bacillati</taxon>
        <taxon>Actinomycetota</taxon>
        <taxon>Actinomycetes</taxon>
        <taxon>Propionibacteriales</taxon>
        <taxon>Nocardioidaceae</taxon>
        <taxon>Nocardioides</taxon>
    </lineage>
</organism>
<evidence type="ECO:0000313" key="3">
    <source>
        <dbReference type="EMBL" id="RNL61910.1"/>
    </source>
</evidence>
<feature type="domain" description="Gfo/Idh/MocA-like oxidoreductase N-terminal" evidence="1">
    <location>
        <begin position="22"/>
        <end position="119"/>
    </location>
</feature>
<comment type="caution">
    <text evidence="3">The sequence shown here is derived from an EMBL/GenBank/DDBJ whole genome shotgun (WGS) entry which is preliminary data.</text>
</comment>
<keyword evidence="4" id="KW-1185">Reference proteome</keyword>
<dbReference type="InterPro" id="IPR036291">
    <property type="entry name" value="NAD(P)-bd_dom_sf"/>
</dbReference>
<gene>
    <name evidence="3" type="ORF">EFK50_08750</name>
</gene>
<evidence type="ECO:0000259" key="1">
    <source>
        <dbReference type="Pfam" id="PF01408"/>
    </source>
</evidence>